<gene>
    <name evidence="2" type="ORF">GGQ55_002055</name>
</gene>
<keyword evidence="3" id="KW-1185">Reference proteome</keyword>
<dbReference type="Gene3D" id="1.20.120.520">
    <property type="entry name" value="nmb1532 protein domain like"/>
    <property type="match status" value="1"/>
</dbReference>
<evidence type="ECO:0000313" key="2">
    <source>
        <dbReference type="EMBL" id="NYJ05777.1"/>
    </source>
</evidence>
<sequence length="229" mass="25133">MTTQDTPADTRIMGIVHAALQRDLRRARDVLGAAPPPEGGQRRALGAHVQWLMQFLHGHHTGEDDGLWPLVRDRNPAAGPLLDSLEADHARIAPAAEAVTAAAREYATTTTDGPRAALLAALDRLVEVLVPHLDREVAEAMPVVAASITDREWDAVEQEYNVKPKSMRELGFEGHWLLDGIDPEGYDVVVHTVPAVPRFVLLHGFARSYRRHSAACWSPVVPQPRTAVR</sequence>
<comment type="caution">
    <text evidence="2">The sequence shown here is derived from an EMBL/GenBank/DDBJ whole genome shotgun (WGS) entry which is preliminary data.</text>
</comment>
<reference evidence="2 3" key="1">
    <citation type="submission" date="2020-07" db="EMBL/GenBank/DDBJ databases">
        <title>Sequencing the genomes of 1000 actinobacteria strains.</title>
        <authorList>
            <person name="Klenk H.-P."/>
        </authorList>
    </citation>
    <scope>NUCLEOTIDE SEQUENCE [LARGE SCALE GENOMIC DNA]</scope>
    <source>
        <strain evidence="2 3">DSM 104001</strain>
    </source>
</reference>
<dbReference type="Proteomes" id="UP000541969">
    <property type="component" value="Unassembled WGS sequence"/>
</dbReference>
<feature type="domain" description="Hemerythrin-like" evidence="1">
    <location>
        <begin position="17"/>
        <end position="142"/>
    </location>
</feature>
<dbReference type="AlphaFoldDB" id="A0A853CEE9"/>
<organism evidence="2 3">
    <name type="scientific">Petropleomorpha daqingensis</name>
    <dbReference type="NCBI Taxonomy" id="2026353"/>
    <lineage>
        <taxon>Bacteria</taxon>
        <taxon>Bacillati</taxon>
        <taxon>Actinomycetota</taxon>
        <taxon>Actinomycetes</taxon>
        <taxon>Geodermatophilales</taxon>
        <taxon>Geodermatophilaceae</taxon>
        <taxon>Petropleomorpha</taxon>
    </lineage>
</organism>
<dbReference type="InterPro" id="IPR012312">
    <property type="entry name" value="Hemerythrin-like"/>
</dbReference>
<accession>A0A853CEE9</accession>
<protein>
    <recommendedName>
        <fullName evidence="1">Hemerythrin-like domain-containing protein</fullName>
    </recommendedName>
</protein>
<dbReference type="RefSeq" id="WP_218859238.1">
    <property type="nucleotide sequence ID" value="NZ_JACBZT010000001.1"/>
</dbReference>
<dbReference type="EMBL" id="JACBZT010000001">
    <property type="protein sequence ID" value="NYJ05777.1"/>
    <property type="molecule type" value="Genomic_DNA"/>
</dbReference>
<proteinExistence type="predicted"/>
<dbReference type="Pfam" id="PF01814">
    <property type="entry name" value="Hemerythrin"/>
    <property type="match status" value="1"/>
</dbReference>
<dbReference type="CDD" id="cd12108">
    <property type="entry name" value="Hr-like"/>
    <property type="match status" value="1"/>
</dbReference>
<name>A0A853CEE9_9ACTN</name>
<evidence type="ECO:0000259" key="1">
    <source>
        <dbReference type="Pfam" id="PF01814"/>
    </source>
</evidence>
<evidence type="ECO:0000313" key="3">
    <source>
        <dbReference type="Proteomes" id="UP000541969"/>
    </source>
</evidence>